<protein>
    <submittedName>
        <fullName evidence="1">Uncharacterized protein</fullName>
    </submittedName>
</protein>
<accession>A0ABR9XBW6</accession>
<sequence length="305" mass="33765">MTNIQISSDLFPSIPDGVEAQWLPILLSPISGSLERLVVGVVASNEAGFHIEIANQLSRLDCFYGPQAEVLRFAIEVTQKHLEEDFSRRGMEAIIQPSAPLASIEFGQPRGGEGESLREIAQSWMASISSLYGDQPKEVDLDISPESERRKSAADRLPALVMSHVMMRNLNLTKNFREDLASGKTARGRGADVLIDYSGDFLVANFSTLQAGKISPAVRSIKTRLWDLKVDRDRELEVNDGDCRNHELIIQLPSKNDPQISERQHGNLASAYAELEDQADEVSLRLRSFPSVEMIGDHVLRAEAA</sequence>
<comment type="caution">
    <text evidence="1">The sequence shown here is derived from an EMBL/GenBank/DDBJ whole genome shotgun (WGS) entry which is preliminary data.</text>
</comment>
<gene>
    <name evidence="1" type="ORF">IQ782_29475</name>
</gene>
<dbReference type="EMBL" id="JADFFK010000074">
    <property type="protein sequence ID" value="MBE9640972.1"/>
    <property type="molecule type" value="Genomic_DNA"/>
</dbReference>
<evidence type="ECO:0000313" key="1">
    <source>
        <dbReference type="EMBL" id="MBE9640972.1"/>
    </source>
</evidence>
<keyword evidence="2" id="KW-1185">Reference proteome</keyword>
<proteinExistence type="predicted"/>
<reference evidence="1 2" key="1">
    <citation type="journal article" date="2021" name="Int. J. Syst. Evol. Microbiol.">
        <title>Salipiger mangrovisoli sp. nov., isolated from mangrove soil and the proposal for the reclassification of Paraphaeobacter pallidus as Salipiger pallidus comb. nov.</title>
        <authorList>
            <person name="Du J."/>
            <person name="Liu Y."/>
            <person name="Pei T."/>
            <person name="Deng M.R."/>
            <person name="Zhu H."/>
        </authorList>
    </citation>
    <scope>NUCLEOTIDE SEQUENCE [LARGE SCALE GENOMIC DNA]</scope>
    <source>
        <strain evidence="1 2">6D45A</strain>
    </source>
</reference>
<evidence type="ECO:0000313" key="2">
    <source>
        <dbReference type="Proteomes" id="UP000607796"/>
    </source>
</evidence>
<dbReference type="Proteomes" id="UP000607796">
    <property type="component" value="Unassembled WGS sequence"/>
</dbReference>
<name>A0ABR9XBW6_9RHOB</name>
<dbReference type="RefSeq" id="WP_194138209.1">
    <property type="nucleotide sequence ID" value="NZ_JADFFK010000074.1"/>
</dbReference>
<organism evidence="1 2">
    <name type="scientific">Salipiger mangrovisoli</name>
    <dbReference type="NCBI Taxonomy" id="2865933"/>
    <lineage>
        <taxon>Bacteria</taxon>
        <taxon>Pseudomonadati</taxon>
        <taxon>Pseudomonadota</taxon>
        <taxon>Alphaproteobacteria</taxon>
        <taxon>Rhodobacterales</taxon>
        <taxon>Roseobacteraceae</taxon>
        <taxon>Salipiger</taxon>
    </lineage>
</organism>